<dbReference type="InterPro" id="IPR001623">
    <property type="entry name" value="DnaJ_domain"/>
</dbReference>
<dbReference type="PROSITE" id="PS00636">
    <property type="entry name" value="DNAJ_1"/>
    <property type="match status" value="1"/>
</dbReference>
<dbReference type="STRING" id="1257118.L8GDD9"/>
<dbReference type="PROSITE" id="PS50076">
    <property type="entry name" value="DNAJ_2"/>
    <property type="match status" value="1"/>
</dbReference>
<keyword evidence="6" id="KW-0812">Transmembrane</keyword>
<keyword evidence="9" id="KW-1185">Reference proteome</keyword>
<evidence type="ECO:0000256" key="1">
    <source>
        <dbReference type="ARBA" id="ARBA00022737"/>
    </source>
</evidence>
<dbReference type="InterPro" id="IPR018253">
    <property type="entry name" value="DnaJ_domain_CS"/>
</dbReference>
<dbReference type="PROSITE" id="PS50005">
    <property type="entry name" value="TPR"/>
    <property type="match status" value="3"/>
</dbReference>
<keyword evidence="2 3" id="KW-0802">TPR repeat</keyword>
<feature type="region of interest" description="Disordered" evidence="5">
    <location>
        <begin position="1"/>
        <end position="23"/>
    </location>
</feature>
<dbReference type="Pfam" id="PF00226">
    <property type="entry name" value="DnaJ"/>
    <property type="match status" value="1"/>
</dbReference>
<dbReference type="PANTHER" id="PTHR45188">
    <property type="entry name" value="DNAJ PROTEIN P58IPK HOMOLOG"/>
    <property type="match status" value="1"/>
</dbReference>
<evidence type="ECO:0000256" key="6">
    <source>
        <dbReference type="SAM" id="Phobius"/>
    </source>
</evidence>
<feature type="domain" description="J" evidence="7">
    <location>
        <begin position="385"/>
        <end position="454"/>
    </location>
</feature>
<dbReference type="PROSITE" id="PS50293">
    <property type="entry name" value="TPR_REGION"/>
    <property type="match status" value="1"/>
</dbReference>
<feature type="repeat" description="TPR" evidence="3">
    <location>
        <begin position="331"/>
        <end position="364"/>
    </location>
</feature>
<dbReference type="SUPFAM" id="SSF46565">
    <property type="entry name" value="Chaperone J-domain"/>
    <property type="match status" value="1"/>
</dbReference>
<keyword evidence="6" id="KW-1133">Transmembrane helix</keyword>
<gene>
    <name evidence="8" type="ORF">ACA1_048650</name>
</gene>
<evidence type="ECO:0000256" key="2">
    <source>
        <dbReference type="ARBA" id="ARBA00022803"/>
    </source>
</evidence>
<dbReference type="Proteomes" id="UP000011083">
    <property type="component" value="Unassembled WGS sequence"/>
</dbReference>
<dbReference type="Pfam" id="PF00515">
    <property type="entry name" value="TPR_1"/>
    <property type="match status" value="2"/>
</dbReference>
<reference evidence="8 9" key="1">
    <citation type="journal article" date="2013" name="Genome Biol.">
        <title>Genome of Acanthamoeba castellanii highlights extensive lateral gene transfer and early evolution of tyrosine kinase signaling.</title>
        <authorList>
            <person name="Clarke M."/>
            <person name="Lohan A.J."/>
            <person name="Liu B."/>
            <person name="Lagkouvardos I."/>
            <person name="Roy S."/>
            <person name="Zafar N."/>
            <person name="Bertelli C."/>
            <person name="Schilde C."/>
            <person name="Kianianmomeni A."/>
            <person name="Burglin T.R."/>
            <person name="Frech C."/>
            <person name="Turcotte B."/>
            <person name="Kopec K.O."/>
            <person name="Synnott J.M."/>
            <person name="Choo C."/>
            <person name="Paponov I."/>
            <person name="Finkler A."/>
            <person name="Soon Heng Tan C."/>
            <person name="Hutchins A.P."/>
            <person name="Weinmeier T."/>
            <person name="Rattei T."/>
            <person name="Chu J.S."/>
            <person name="Gimenez G."/>
            <person name="Irimia M."/>
            <person name="Rigden D.J."/>
            <person name="Fitzpatrick D.A."/>
            <person name="Lorenzo-Morales J."/>
            <person name="Bateman A."/>
            <person name="Chiu C.H."/>
            <person name="Tang P."/>
            <person name="Hegemann P."/>
            <person name="Fromm H."/>
            <person name="Raoult D."/>
            <person name="Greub G."/>
            <person name="Miranda-Saavedra D."/>
            <person name="Chen N."/>
            <person name="Nash P."/>
            <person name="Ginger M.L."/>
            <person name="Horn M."/>
            <person name="Schaap P."/>
            <person name="Caler L."/>
            <person name="Loftus B."/>
        </authorList>
    </citation>
    <scope>NUCLEOTIDE SEQUENCE [LARGE SCALE GENOMIC DNA]</scope>
    <source>
        <strain evidence="8 9">Neff</strain>
    </source>
</reference>
<accession>L8GDD9</accession>
<dbReference type="InterPro" id="IPR019734">
    <property type="entry name" value="TPR_rpt"/>
</dbReference>
<dbReference type="Pfam" id="PF13432">
    <property type="entry name" value="TPR_16"/>
    <property type="match status" value="2"/>
</dbReference>
<dbReference type="EMBL" id="KB008164">
    <property type="protein sequence ID" value="ELR11062.1"/>
    <property type="molecule type" value="Genomic_DNA"/>
</dbReference>
<evidence type="ECO:0000256" key="4">
    <source>
        <dbReference type="SAM" id="Coils"/>
    </source>
</evidence>
<dbReference type="SMART" id="SM00028">
    <property type="entry name" value="TPR"/>
    <property type="match status" value="7"/>
</dbReference>
<sequence length="545" mass="61223">MAGSKGDSEAKARAEAHKAQGNEEYKKGDYAAAVAHYSRAIEEFPEEPSYYGNRAASRMMEGEWKPALDDALKATQLDPSFTKGYLRAGKCYVKLGDFVRAKMQYEKEYSSDDCPLTPLNVGWPPLYIPALGLEPNNADAKKELHLVTKVQSEIDQGKRLLDQGKYMEAVRAFAEVLAEVEASLPVMVLKARALLGLGQHDQASKIASLVLRQEPHNVEALFVRGKALFRSGSLDHAATHFAQALRLDPDFSPAREALKIVRAVERAKKDGNDAFSSGNYEAAIEFYTGALQADAKEELFCNRAAALELLGKLEEAVQDCNRALSLDANYLKAYLRRARAYTRMERYEEAVRDYEQAKKLDPENADVRHRLREAKLELKKSKRKDYYKLLGVPKDANDDQIKKAYRKLALQWHPDKHGHSPEAALKAEAMFKEVGEAFSVLSDAKKRQRYDMGADLDELEGGGGGFGGADVDPSELFNMFFAGMDGLLLANGVRVQLLTEACCGRWSSWLWWRWIPWWRWPAAPRPPALWLLTLCSLSLVFIFFK</sequence>
<evidence type="ECO:0000256" key="5">
    <source>
        <dbReference type="SAM" id="MobiDB-lite"/>
    </source>
</evidence>
<dbReference type="Gene3D" id="1.25.40.10">
    <property type="entry name" value="Tetratricopeptide repeat domain"/>
    <property type="match status" value="1"/>
</dbReference>
<dbReference type="CDD" id="cd06257">
    <property type="entry name" value="DnaJ"/>
    <property type="match status" value="1"/>
</dbReference>
<dbReference type="RefSeq" id="XP_004333075.1">
    <property type="nucleotide sequence ID" value="XM_004333027.1"/>
</dbReference>
<feature type="repeat" description="TPR" evidence="3">
    <location>
        <begin position="14"/>
        <end position="47"/>
    </location>
</feature>
<dbReference type="Gene3D" id="1.10.287.110">
    <property type="entry name" value="DnaJ domain"/>
    <property type="match status" value="1"/>
</dbReference>
<feature type="repeat" description="TPR" evidence="3">
    <location>
        <begin position="218"/>
        <end position="251"/>
    </location>
</feature>
<evidence type="ECO:0000313" key="8">
    <source>
        <dbReference type="EMBL" id="ELR11062.1"/>
    </source>
</evidence>
<dbReference type="PANTHER" id="PTHR45188:SF2">
    <property type="entry name" value="DNAJ HOMOLOG SUBFAMILY C MEMBER 7"/>
    <property type="match status" value="1"/>
</dbReference>
<keyword evidence="6" id="KW-0472">Membrane</keyword>
<dbReference type="KEGG" id="acan:ACA1_048650"/>
<proteinExistence type="predicted"/>
<dbReference type="VEuPathDB" id="AmoebaDB:ACA1_048650"/>
<dbReference type="OMA" id="KLYMNRA"/>
<organism evidence="8 9">
    <name type="scientific">Acanthamoeba castellanii (strain ATCC 30010 / Neff)</name>
    <dbReference type="NCBI Taxonomy" id="1257118"/>
    <lineage>
        <taxon>Eukaryota</taxon>
        <taxon>Amoebozoa</taxon>
        <taxon>Discosea</taxon>
        <taxon>Longamoebia</taxon>
        <taxon>Centramoebida</taxon>
        <taxon>Acanthamoebidae</taxon>
        <taxon>Acanthamoeba</taxon>
    </lineage>
</organism>
<evidence type="ECO:0000313" key="9">
    <source>
        <dbReference type="Proteomes" id="UP000011083"/>
    </source>
</evidence>
<keyword evidence="4" id="KW-0175">Coiled coil</keyword>
<dbReference type="PRINTS" id="PR00625">
    <property type="entry name" value="JDOMAIN"/>
</dbReference>
<feature type="coiled-coil region" evidence="4">
    <location>
        <begin position="337"/>
        <end position="384"/>
    </location>
</feature>
<evidence type="ECO:0000259" key="7">
    <source>
        <dbReference type="PROSITE" id="PS50076"/>
    </source>
</evidence>
<dbReference type="SUPFAM" id="SSF48452">
    <property type="entry name" value="TPR-like"/>
    <property type="match status" value="3"/>
</dbReference>
<dbReference type="InterPro" id="IPR036869">
    <property type="entry name" value="J_dom_sf"/>
</dbReference>
<dbReference type="AlphaFoldDB" id="L8GDD9"/>
<dbReference type="GeneID" id="14911440"/>
<evidence type="ECO:0000256" key="3">
    <source>
        <dbReference type="PROSITE-ProRule" id="PRU00339"/>
    </source>
</evidence>
<protein>
    <submittedName>
        <fullName evidence="8">Hsp40, putative</fullName>
    </submittedName>
</protein>
<feature type="transmembrane region" description="Helical" evidence="6">
    <location>
        <begin position="528"/>
        <end position="544"/>
    </location>
</feature>
<dbReference type="SMART" id="SM00271">
    <property type="entry name" value="DnaJ"/>
    <property type="match status" value="1"/>
</dbReference>
<dbReference type="InterPro" id="IPR011990">
    <property type="entry name" value="TPR-like_helical_dom_sf"/>
</dbReference>
<keyword evidence="1" id="KW-0677">Repeat</keyword>
<name>L8GDD9_ACACF</name>
<dbReference type="OrthoDB" id="765884at2759"/>